<evidence type="ECO:0000313" key="3">
    <source>
        <dbReference type="Proteomes" id="UP000297031"/>
    </source>
</evidence>
<keyword evidence="3" id="KW-1185">Reference proteome</keyword>
<reference evidence="2 3" key="1">
    <citation type="submission" date="2019-02" db="EMBL/GenBank/DDBJ databases">
        <title>Isolation and identification of novel species under the genus Muribaculum.</title>
        <authorList>
            <person name="Miyake S."/>
            <person name="Ding Y."/>
            <person name="Low A."/>
            <person name="Soh M."/>
            <person name="Seedorf H."/>
        </authorList>
    </citation>
    <scope>NUCLEOTIDE SEQUENCE [LARGE SCALE GENOMIC DNA]</scope>
    <source>
        <strain evidence="2 3">TLL-A4</strain>
    </source>
</reference>
<keyword evidence="1" id="KW-0732">Signal</keyword>
<accession>A0A4P7VPR3</accession>
<gene>
    <name evidence="2" type="ORF">E7746_04730</name>
</gene>
<name>A0A4P7VPR3_9BACT</name>
<feature type="signal peptide" evidence="1">
    <location>
        <begin position="1"/>
        <end position="22"/>
    </location>
</feature>
<sequence>MKKQFFYLIAVLCSTCIFTACSDDDPYVAPTKVEMYTASNGLKYTYGGTDRTDITVLYTPDATDPQKATLTLSSLGSKRSENISSAPLLSPGNIVPGANELVIPVTLIPNANEALFSGNGETPFCTYRYNGSVSDAGLTIAIDQVTMKGAPIIEAKTYTDKSGLQLMYNDAPMLGKVITFTPNLENLEEATLTMQGAPLDISAIIEGIVPAADASTEVGLPTTGVFPGNVTFTLPIKISADNTFSGKSETEHCTFSYSGKITESTLKLAISDVKLKNAALAGLTLNVPYANEDFTLDPLHFVWESDTEVELFPGYGIPVSLIVSIALRMPTIPTDQVDEEGNPVSVSVTDMLPTALKSITFGIDGNISAVYVDIENGATEPTTSPLNIAQYIVNDDNSIQVFLNPAAIIYHSMANAPENRSRAVDMGEMIAQLMGIAMPLLTDGVPVQVSQNAEDNSMDIYLGTEFLVPILKCASPLFEDEDFINMLLEEMAKDPTFGSMAPMMGGALRTMPQIIDNTTKIELGIHFLKAE</sequence>
<dbReference type="KEGG" id="mgod:E7746_04730"/>
<dbReference type="Proteomes" id="UP000297031">
    <property type="component" value="Chromosome"/>
</dbReference>
<organism evidence="2 3">
    <name type="scientific">Muribaculum gordoncarteri</name>
    <dbReference type="NCBI Taxonomy" id="2530390"/>
    <lineage>
        <taxon>Bacteria</taxon>
        <taxon>Pseudomonadati</taxon>
        <taxon>Bacteroidota</taxon>
        <taxon>Bacteroidia</taxon>
        <taxon>Bacteroidales</taxon>
        <taxon>Muribaculaceae</taxon>
        <taxon>Muribaculum</taxon>
    </lineage>
</organism>
<dbReference type="EMBL" id="CP039393">
    <property type="protein sequence ID" value="QCD35239.1"/>
    <property type="molecule type" value="Genomic_DNA"/>
</dbReference>
<feature type="chain" id="PRO_5020200657" evidence="1">
    <location>
        <begin position="23"/>
        <end position="531"/>
    </location>
</feature>
<dbReference type="OrthoDB" id="1100513at2"/>
<dbReference type="AlphaFoldDB" id="A0A4P7VPR3"/>
<evidence type="ECO:0000256" key="1">
    <source>
        <dbReference type="SAM" id="SignalP"/>
    </source>
</evidence>
<dbReference type="PROSITE" id="PS51257">
    <property type="entry name" value="PROKAR_LIPOPROTEIN"/>
    <property type="match status" value="1"/>
</dbReference>
<protein>
    <submittedName>
        <fullName evidence="2">DUF4925 domain-containing protein</fullName>
    </submittedName>
</protein>
<evidence type="ECO:0000313" key="2">
    <source>
        <dbReference type="EMBL" id="QCD35239.1"/>
    </source>
</evidence>
<proteinExistence type="predicted"/>